<organism evidence="16 17">
    <name type="scientific">Dongia soli</name>
    <dbReference type="NCBI Taxonomy" id="600628"/>
    <lineage>
        <taxon>Bacteria</taxon>
        <taxon>Pseudomonadati</taxon>
        <taxon>Pseudomonadota</taxon>
        <taxon>Alphaproteobacteria</taxon>
        <taxon>Rhodospirillales</taxon>
        <taxon>Dongiaceae</taxon>
        <taxon>Dongia</taxon>
    </lineage>
</organism>
<name>A0ABU5E7N1_9PROT</name>
<gene>
    <name evidence="16" type="primary">treZ</name>
    <name evidence="16" type="ORF">SMD27_02120</name>
</gene>
<evidence type="ECO:0000259" key="15">
    <source>
        <dbReference type="SMART" id="SM00642"/>
    </source>
</evidence>
<proteinExistence type="inferred from homology"/>
<dbReference type="CDD" id="cd02853">
    <property type="entry name" value="E_set_MTHase_like_N"/>
    <property type="match status" value="1"/>
</dbReference>
<evidence type="ECO:0000256" key="10">
    <source>
        <dbReference type="ARBA" id="ARBA00032057"/>
    </source>
</evidence>
<feature type="domain" description="Glycosyl hydrolase family 13 catalytic" evidence="15">
    <location>
        <begin position="105"/>
        <end position="448"/>
    </location>
</feature>
<dbReference type="SMART" id="SM00642">
    <property type="entry name" value="Aamy"/>
    <property type="match status" value="1"/>
</dbReference>
<evidence type="ECO:0000256" key="7">
    <source>
        <dbReference type="ARBA" id="ARBA00022801"/>
    </source>
</evidence>
<keyword evidence="8" id="KW-0119">Carbohydrate metabolism</keyword>
<dbReference type="SUPFAM" id="SSF81296">
    <property type="entry name" value="E set domains"/>
    <property type="match status" value="1"/>
</dbReference>
<dbReference type="PANTHER" id="PTHR43651">
    <property type="entry name" value="1,4-ALPHA-GLUCAN-BRANCHING ENZYME"/>
    <property type="match status" value="1"/>
</dbReference>
<protein>
    <recommendedName>
        <fullName evidence="5 13">Malto-oligosyltrehalose trehalohydrolase</fullName>
        <shortName evidence="14">MTHase</shortName>
        <ecNumber evidence="4 13">3.2.1.141</ecNumber>
    </recommendedName>
    <alternativeName>
        <fullName evidence="11 14">4-alpha-D-((1-&gt;4)-alpha-D-glucano)trehalose trehalohydrolase</fullName>
    </alternativeName>
    <alternativeName>
        <fullName evidence="10 14">Maltooligosyl trehalose trehalohydrolase</fullName>
    </alternativeName>
</protein>
<dbReference type="InterPro" id="IPR044901">
    <property type="entry name" value="Trehalose_TreZ_E-set_sf"/>
</dbReference>
<evidence type="ECO:0000256" key="9">
    <source>
        <dbReference type="ARBA" id="ARBA00023295"/>
    </source>
</evidence>
<evidence type="ECO:0000256" key="13">
    <source>
        <dbReference type="NCBIfam" id="TIGR02402"/>
    </source>
</evidence>
<dbReference type="InterPro" id="IPR012768">
    <property type="entry name" value="Trehalose_TreZ"/>
</dbReference>
<dbReference type="EC" id="3.2.1.141" evidence="4 13"/>
<comment type="subcellular location">
    <subcellularLocation>
        <location evidence="1">Cytoplasm</location>
    </subcellularLocation>
</comment>
<comment type="caution">
    <text evidence="16">The sequence shown here is derived from an EMBL/GenBank/DDBJ whole genome shotgun (WGS) entry which is preliminary data.</text>
</comment>
<dbReference type="Gene3D" id="1.10.10.760">
    <property type="entry name" value="E-set domains of sugar-utilizing enzymes"/>
    <property type="match status" value="1"/>
</dbReference>
<keyword evidence="6" id="KW-0963">Cytoplasm</keyword>
<dbReference type="InterPro" id="IPR014756">
    <property type="entry name" value="Ig_E-set"/>
</dbReference>
<dbReference type="Pfam" id="PF00128">
    <property type="entry name" value="Alpha-amylase"/>
    <property type="match status" value="1"/>
</dbReference>
<comment type="similarity">
    <text evidence="3 14">Belongs to the glycosyl hydrolase 13 family.</text>
</comment>
<evidence type="ECO:0000256" key="6">
    <source>
        <dbReference type="ARBA" id="ARBA00022490"/>
    </source>
</evidence>
<evidence type="ECO:0000313" key="17">
    <source>
        <dbReference type="Proteomes" id="UP001279642"/>
    </source>
</evidence>
<dbReference type="InterPro" id="IPR006047">
    <property type="entry name" value="GH13_cat_dom"/>
</dbReference>
<sequence length="589" mass="66650">MPDGSVRFRLWAPGQDHVGLHLHDAGAILIMEALEDGWFELTTSAANAGSAYQFQLQDGFFVPDPASRLQKDGVHGASIIVDPASYEWRFPEWRGRPWQEAVIYELHTGAFSAMGSFDGIRRHLDHLVDLGVTVIELMPIASFGGQRNWGYDGVLPFAPHRSYGDPATLKALIDAAHERGLMIFLDVVYNHFGPDGNYLGKYAPQFFTSRHQTPWGDAIDFSRPAVRQFFIHNALYWLTEYRFDGLRFDAVHAIADDSPVHILTELAETARRQVGSERLIHLVLENDANIARFLRRNPEGAYYDAQWNDDFHHVGHVLLTGEQDGYYADYASETINRLGRSLTEGFVYQGEASSFRDGETRGEPSKDLPPFAFVNFLQNHDQIGNRAFGDRLAKLASLDAYRAMTAILLLAPEIPLLFMGEEWRETKPFLFFCDFDGDLAEAVRNGRRREFSRFPAFADPESQARIPDPNAIETFQQSMLDWNHRATNEAALDLYRQLLALRHREIMPRLGTTAGPASYRTEHDILLADWQLGTSRLQLVANLTGRSIEHEISAAETRPLYVTHPQNGGTTIPPWYVAWYLHDEDGDTA</sequence>
<evidence type="ECO:0000256" key="5">
    <source>
        <dbReference type="ARBA" id="ARBA00015938"/>
    </source>
</evidence>
<dbReference type="InterPro" id="IPR013783">
    <property type="entry name" value="Ig-like_fold"/>
</dbReference>
<evidence type="ECO:0000313" key="16">
    <source>
        <dbReference type="EMBL" id="MDY0881630.1"/>
    </source>
</evidence>
<dbReference type="CDD" id="cd11325">
    <property type="entry name" value="AmyAc_GTHase"/>
    <property type="match status" value="1"/>
</dbReference>
<evidence type="ECO:0000256" key="2">
    <source>
        <dbReference type="ARBA" id="ARBA00005199"/>
    </source>
</evidence>
<reference evidence="16 17" key="1">
    <citation type="journal article" date="2016" name="Antonie Van Leeuwenhoek">
        <title>Dongia soli sp. nov., isolated from soil from Dokdo, Korea.</title>
        <authorList>
            <person name="Kim D.U."/>
            <person name="Lee H."/>
            <person name="Kim H."/>
            <person name="Kim S.G."/>
            <person name="Ka J.O."/>
        </authorList>
    </citation>
    <scope>NUCLEOTIDE SEQUENCE [LARGE SCALE GENOMIC DNA]</scope>
    <source>
        <strain evidence="16 17">D78</strain>
    </source>
</reference>
<evidence type="ECO:0000256" key="12">
    <source>
        <dbReference type="ARBA" id="ARBA00034013"/>
    </source>
</evidence>
<comment type="pathway">
    <text evidence="2 14">Glycan biosynthesis; trehalose biosynthesis.</text>
</comment>
<dbReference type="PIRSF" id="PIRSF006337">
    <property type="entry name" value="Trehalose_TreZ"/>
    <property type="match status" value="1"/>
</dbReference>
<evidence type="ECO:0000256" key="1">
    <source>
        <dbReference type="ARBA" id="ARBA00004496"/>
    </source>
</evidence>
<evidence type="ECO:0000256" key="4">
    <source>
        <dbReference type="ARBA" id="ARBA00012268"/>
    </source>
</evidence>
<dbReference type="RefSeq" id="WP_320507533.1">
    <property type="nucleotide sequence ID" value="NZ_JAXCLW010000001.1"/>
</dbReference>
<dbReference type="NCBIfam" id="TIGR02402">
    <property type="entry name" value="trehalose_TreZ"/>
    <property type="match status" value="1"/>
</dbReference>
<dbReference type="SUPFAM" id="SSF51445">
    <property type="entry name" value="(Trans)glycosidases"/>
    <property type="match status" value="1"/>
</dbReference>
<keyword evidence="17" id="KW-1185">Reference proteome</keyword>
<evidence type="ECO:0000256" key="14">
    <source>
        <dbReference type="PIRNR" id="PIRNR006337"/>
    </source>
</evidence>
<evidence type="ECO:0000256" key="8">
    <source>
        <dbReference type="ARBA" id="ARBA00023277"/>
    </source>
</evidence>
<evidence type="ECO:0000256" key="11">
    <source>
        <dbReference type="ARBA" id="ARBA00033284"/>
    </source>
</evidence>
<dbReference type="EMBL" id="JAXCLW010000001">
    <property type="protein sequence ID" value="MDY0881630.1"/>
    <property type="molecule type" value="Genomic_DNA"/>
</dbReference>
<keyword evidence="9 14" id="KW-0326">Glycosidase</keyword>
<dbReference type="InterPro" id="IPR017853">
    <property type="entry name" value="GH"/>
</dbReference>
<dbReference type="Gene3D" id="3.20.20.80">
    <property type="entry name" value="Glycosidases"/>
    <property type="match status" value="1"/>
</dbReference>
<dbReference type="PANTHER" id="PTHR43651:SF11">
    <property type="entry name" value="MALTO-OLIGOSYLTREHALOSE TREHALOHYDROLASE"/>
    <property type="match status" value="1"/>
</dbReference>
<comment type="catalytic activity">
    <reaction evidence="12 14">
        <text>hydrolysis of (1-&gt;4)-alpha-D-glucosidic linkage in 4-alpha-D-[(1-&gt;4)-alpha-D-glucanosyl]n trehalose to yield trehalose and (1-&gt;4)-alpha-D-glucan.</text>
        <dbReference type="EC" id="3.2.1.141"/>
    </reaction>
</comment>
<keyword evidence="7 14" id="KW-0378">Hydrolase</keyword>
<accession>A0ABU5E7N1</accession>
<evidence type="ECO:0000256" key="3">
    <source>
        <dbReference type="ARBA" id="ARBA00008061"/>
    </source>
</evidence>
<dbReference type="Gene3D" id="2.60.40.10">
    <property type="entry name" value="Immunoglobulins"/>
    <property type="match status" value="1"/>
</dbReference>
<dbReference type="Proteomes" id="UP001279642">
    <property type="component" value="Unassembled WGS sequence"/>
</dbReference>